<proteinExistence type="predicted"/>
<name>A0A383DKS1_9ZZZZ</name>
<dbReference type="Gene3D" id="3.50.50.60">
    <property type="entry name" value="FAD/NAD(P)-binding domain"/>
    <property type="match status" value="1"/>
</dbReference>
<gene>
    <name evidence="1" type="ORF">METZ01_LOCUS497921</name>
</gene>
<dbReference type="Pfam" id="PF04820">
    <property type="entry name" value="Trp_halogenase"/>
    <property type="match status" value="1"/>
</dbReference>
<protein>
    <submittedName>
        <fullName evidence="1">Uncharacterized protein</fullName>
    </submittedName>
</protein>
<dbReference type="InterPro" id="IPR006905">
    <property type="entry name" value="Flavin_halogenase"/>
</dbReference>
<reference evidence="1" key="1">
    <citation type="submission" date="2018-05" db="EMBL/GenBank/DDBJ databases">
        <authorList>
            <person name="Lanie J.A."/>
            <person name="Ng W.-L."/>
            <person name="Kazmierczak K.M."/>
            <person name="Andrzejewski T.M."/>
            <person name="Davidsen T.M."/>
            <person name="Wayne K.J."/>
            <person name="Tettelin H."/>
            <person name="Glass J.I."/>
            <person name="Rusch D."/>
            <person name="Podicherti R."/>
            <person name="Tsui H.-C.T."/>
            <person name="Winkler M.E."/>
        </authorList>
    </citation>
    <scope>NUCLEOTIDE SEQUENCE</scope>
</reference>
<dbReference type="AlphaFoldDB" id="A0A383DKS1"/>
<feature type="non-terminal residue" evidence="1">
    <location>
        <position position="158"/>
    </location>
</feature>
<dbReference type="InterPro" id="IPR036188">
    <property type="entry name" value="FAD/NAD-bd_sf"/>
</dbReference>
<sequence>MSASTLIKEFPEKKIALIESPEIATVGVGESTIGPIRNWSTYLGLEDKDFLKHTDGTYKLSIQFTDFYKKGETFHYPFGVPYVEDTLDGLNDWWFKKFFYPETPYSDYATSYYPQMALVNQNKLSISTEGQFEDFYFFQDSAFHFDATKFGLWLRDNY</sequence>
<dbReference type="GO" id="GO:0004497">
    <property type="term" value="F:monooxygenase activity"/>
    <property type="evidence" value="ECO:0007669"/>
    <property type="project" value="InterPro"/>
</dbReference>
<evidence type="ECO:0000313" key="1">
    <source>
        <dbReference type="EMBL" id="SVE45067.1"/>
    </source>
</evidence>
<dbReference type="EMBL" id="UINC01218159">
    <property type="protein sequence ID" value="SVE45067.1"/>
    <property type="molecule type" value="Genomic_DNA"/>
</dbReference>
<accession>A0A383DKS1</accession>
<organism evidence="1">
    <name type="scientific">marine metagenome</name>
    <dbReference type="NCBI Taxonomy" id="408172"/>
    <lineage>
        <taxon>unclassified sequences</taxon>
        <taxon>metagenomes</taxon>
        <taxon>ecological metagenomes</taxon>
    </lineage>
</organism>